<evidence type="ECO:0000313" key="3">
    <source>
        <dbReference type="Proteomes" id="UP001054945"/>
    </source>
</evidence>
<comment type="caution">
    <text evidence="2">The sequence shown here is derived from an EMBL/GenBank/DDBJ whole genome shotgun (WGS) entry which is preliminary data.</text>
</comment>
<dbReference type="EMBL" id="BPLR01009011">
    <property type="protein sequence ID" value="GIY28977.1"/>
    <property type="molecule type" value="Genomic_DNA"/>
</dbReference>
<accession>A0AAV4S9B6</accession>
<proteinExistence type="predicted"/>
<keyword evidence="1" id="KW-0812">Transmembrane</keyword>
<reference evidence="2 3" key="1">
    <citation type="submission" date="2021-06" db="EMBL/GenBank/DDBJ databases">
        <title>Caerostris extrusa draft genome.</title>
        <authorList>
            <person name="Kono N."/>
            <person name="Arakawa K."/>
        </authorList>
    </citation>
    <scope>NUCLEOTIDE SEQUENCE [LARGE SCALE GENOMIC DNA]</scope>
</reference>
<name>A0AAV4S9B6_CAEEX</name>
<keyword evidence="1" id="KW-1133">Transmembrane helix</keyword>
<dbReference type="AlphaFoldDB" id="A0AAV4S9B6"/>
<gene>
    <name evidence="2" type="ORF">CEXT_809031</name>
</gene>
<organism evidence="2 3">
    <name type="scientific">Caerostris extrusa</name>
    <name type="common">Bark spider</name>
    <name type="synonym">Caerostris bankana</name>
    <dbReference type="NCBI Taxonomy" id="172846"/>
    <lineage>
        <taxon>Eukaryota</taxon>
        <taxon>Metazoa</taxon>
        <taxon>Ecdysozoa</taxon>
        <taxon>Arthropoda</taxon>
        <taxon>Chelicerata</taxon>
        <taxon>Arachnida</taxon>
        <taxon>Araneae</taxon>
        <taxon>Araneomorphae</taxon>
        <taxon>Entelegynae</taxon>
        <taxon>Araneoidea</taxon>
        <taxon>Araneidae</taxon>
        <taxon>Caerostris</taxon>
    </lineage>
</organism>
<evidence type="ECO:0000256" key="1">
    <source>
        <dbReference type="SAM" id="Phobius"/>
    </source>
</evidence>
<dbReference type="Proteomes" id="UP001054945">
    <property type="component" value="Unassembled WGS sequence"/>
</dbReference>
<protein>
    <submittedName>
        <fullName evidence="2">Uncharacterized protein</fullName>
    </submittedName>
</protein>
<evidence type="ECO:0000313" key="2">
    <source>
        <dbReference type="EMBL" id="GIY28977.1"/>
    </source>
</evidence>
<keyword evidence="3" id="KW-1185">Reference proteome</keyword>
<keyword evidence="1" id="KW-0472">Membrane</keyword>
<sequence>MANSDPYFNPQNSTDMSEYTPGGLLAENPFPWCTYSCYTLYIMFNDIFRERCRTSCYTNRKKASDREYLINSLFYSGLLIYSIVDY</sequence>
<feature type="transmembrane region" description="Helical" evidence="1">
    <location>
        <begin position="68"/>
        <end position="84"/>
    </location>
</feature>
<feature type="transmembrane region" description="Helical" evidence="1">
    <location>
        <begin position="29"/>
        <end position="48"/>
    </location>
</feature>